<reference evidence="1 2" key="1">
    <citation type="submission" date="2015-09" db="EMBL/GenBank/DDBJ databases">
        <authorList>
            <consortium name="Pathogen Informatics"/>
        </authorList>
    </citation>
    <scope>NUCLEOTIDE SEQUENCE [LARGE SCALE GENOMIC DNA]</scope>
    <source>
        <strain evidence="1 2">2789STDY5834957</strain>
    </source>
</reference>
<sequence>MAAKTIMKRIAIAALSAVILQGVTPLDSLNVYASENTGASYTALDLYTYIQDQCSTEYTLTEKAETFLEEHDDFFPASPELVIPDEMIDAELDFRHINKNPSRYGDKLMRISDAYVIQVQEQEMEEGHYLTWLNLIDGEEQQYSVYYNGELDDVFEDDTVEVTGLPLGTSSFENTEGGDTLVVVLAGCRVNNID</sequence>
<gene>
    <name evidence="1" type="ORF">ERS852569_00252</name>
</gene>
<organism evidence="1 2">
    <name type="scientific">Blautia obeum</name>
    <dbReference type="NCBI Taxonomy" id="40520"/>
    <lineage>
        <taxon>Bacteria</taxon>
        <taxon>Bacillati</taxon>
        <taxon>Bacillota</taxon>
        <taxon>Clostridia</taxon>
        <taxon>Lachnospirales</taxon>
        <taxon>Lachnospiraceae</taxon>
        <taxon>Blautia</taxon>
    </lineage>
</organism>
<protein>
    <submittedName>
        <fullName evidence="1">Uncharacterized protein</fullName>
    </submittedName>
</protein>
<dbReference type="EMBL" id="CZBP01000002">
    <property type="protein sequence ID" value="CUP64337.1"/>
    <property type="molecule type" value="Genomic_DNA"/>
</dbReference>
<dbReference type="RefSeq" id="WP_008706337.1">
    <property type="nucleotide sequence ID" value="NZ_CZBP01000002.1"/>
</dbReference>
<name>A0A174PYX6_9FIRM</name>
<accession>A0A174PYX6</accession>
<evidence type="ECO:0000313" key="2">
    <source>
        <dbReference type="Proteomes" id="UP000095762"/>
    </source>
</evidence>
<dbReference type="AlphaFoldDB" id="A0A174PYX6"/>
<proteinExistence type="predicted"/>
<evidence type="ECO:0000313" key="1">
    <source>
        <dbReference type="EMBL" id="CUP64337.1"/>
    </source>
</evidence>
<dbReference type="Proteomes" id="UP000095762">
    <property type="component" value="Unassembled WGS sequence"/>
</dbReference>